<dbReference type="OrthoDB" id="74178at2759"/>
<feature type="domain" description="TATA element modulatory factor 1 TATA binding" evidence="6">
    <location>
        <begin position="1047"/>
        <end position="1147"/>
    </location>
</feature>
<dbReference type="GO" id="GO:0005794">
    <property type="term" value="C:Golgi apparatus"/>
    <property type="evidence" value="ECO:0007669"/>
    <property type="project" value="UniProtKB-SubCell"/>
</dbReference>
<dbReference type="InterPro" id="IPR052602">
    <property type="entry name" value="Growth_transcription_reg"/>
</dbReference>
<dbReference type="InterPro" id="IPR022092">
    <property type="entry name" value="TMF_DNA-bd"/>
</dbReference>
<dbReference type="InterPro" id="IPR022091">
    <property type="entry name" value="TMF_TATA-bd"/>
</dbReference>
<feature type="region of interest" description="Disordered" evidence="5">
    <location>
        <begin position="801"/>
        <end position="836"/>
    </location>
</feature>
<feature type="coiled-coil region" evidence="4">
    <location>
        <begin position="1053"/>
        <end position="1150"/>
    </location>
</feature>
<keyword evidence="3 4" id="KW-0175">Coiled coil</keyword>
<feature type="compositionally biased region" description="Polar residues" evidence="5">
    <location>
        <begin position="207"/>
        <end position="241"/>
    </location>
</feature>
<feature type="compositionally biased region" description="Polar residues" evidence="5">
    <location>
        <begin position="470"/>
        <end position="498"/>
    </location>
</feature>
<evidence type="ECO:0000256" key="3">
    <source>
        <dbReference type="ARBA" id="ARBA00023054"/>
    </source>
</evidence>
<keyword evidence="2" id="KW-0333">Golgi apparatus</keyword>
<evidence type="ECO:0000256" key="5">
    <source>
        <dbReference type="SAM" id="MobiDB-lite"/>
    </source>
</evidence>
<protein>
    <recommendedName>
        <fullName evidence="6">TATA element modulatory factor 1 TATA binding domain-containing protein</fullName>
    </recommendedName>
</protein>
<organism evidence="7 8">
    <name type="scientific">Nezara viridula</name>
    <name type="common">Southern green stink bug</name>
    <name type="synonym">Cimex viridulus</name>
    <dbReference type="NCBI Taxonomy" id="85310"/>
    <lineage>
        <taxon>Eukaryota</taxon>
        <taxon>Metazoa</taxon>
        <taxon>Ecdysozoa</taxon>
        <taxon>Arthropoda</taxon>
        <taxon>Hexapoda</taxon>
        <taxon>Insecta</taxon>
        <taxon>Pterygota</taxon>
        <taxon>Neoptera</taxon>
        <taxon>Paraneoptera</taxon>
        <taxon>Hemiptera</taxon>
        <taxon>Heteroptera</taxon>
        <taxon>Panheteroptera</taxon>
        <taxon>Pentatomomorpha</taxon>
        <taxon>Pentatomoidea</taxon>
        <taxon>Pentatomidae</taxon>
        <taxon>Pentatominae</taxon>
        <taxon>Nezara</taxon>
    </lineage>
</organism>
<feature type="compositionally biased region" description="Polar residues" evidence="5">
    <location>
        <begin position="181"/>
        <end position="191"/>
    </location>
</feature>
<evidence type="ECO:0000259" key="6">
    <source>
        <dbReference type="Pfam" id="PF12325"/>
    </source>
</evidence>
<feature type="region of interest" description="Disordered" evidence="5">
    <location>
        <begin position="331"/>
        <end position="360"/>
    </location>
</feature>
<evidence type="ECO:0000256" key="1">
    <source>
        <dbReference type="ARBA" id="ARBA00004555"/>
    </source>
</evidence>
<dbReference type="EMBL" id="OV725080">
    <property type="protein sequence ID" value="CAH1398760.1"/>
    <property type="molecule type" value="Genomic_DNA"/>
</dbReference>
<comment type="subcellular location">
    <subcellularLocation>
        <location evidence="1">Golgi apparatus</location>
    </subcellularLocation>
</comment>
<dbReference type="AlphaFoldDB" id="A0A9P0HAR3"/>
<name>A0A9P0HAR3_NEZVI</name>
<feature type="compositionally biased region" description="Basic and acidic residues" evidence="5">
    <location>
        <begin position="801"/>
        <end position="830"/>
    </location>
</feature>
<evidence type="ECO:0000313" key="8">
    <source>
        <dbReference type="Proteomes" id="UP001152798"/>
    </source>
</evidence>
<accession>A0A9P0HAR3</accession>
<keyword evidence="8" id="KW-1185">Reference proteome</keyword>
<feature type="region of interest" description="Disordered" evidence="5">
    <location>
        <begin position="991"/>
        <end position="1011"/>
    </location>
</feature>
<evidence type="ECO:0000256" key="4">
    <source>
        <dbReference type="SAM" id="Coils"/>
    </source>
</evidence>
<proteinExistence type="predicted"/>
<dbReference type="GO" id="GO:0005783">
    <property type="term" value="C:endoplasmic reticulum"/>
    <property type="evidence" value="ECO:0007669"/>
    <property type="project" value="TreeGrafter"/>
</dbReference>
<reference evidence="7" key="1">
    <citation type="submission" date="2022-01" db="EMBL/GenBank/DDBJ databases">
        <authorList>
            <person name="King R."/>
        </authorList>
    </citation>
    <scope>NUCLEOTIDE SEQUENCE</scope>
</reference>
<sequence length="1158" mass="128634">MTMSWFDPSGFANLAKSALKEAQKTIDKALDITEEDASKAHNVSSKSSDINTDSFFSAWDLQSSPASLVKKASKMTNSASAWGSFTGSFFENQGKTEGSSDDSKDSQSKEMVSNQPKKSLSLDLGVLAKPNLVDSSEKVESSLNLQSTPEESNEPDGEQIRQEIKNFPPVEVVMRKREPRNTANRLSVISSESDRRSTDSCDILGSTPDSDPNTMSTSSSVAKLRQSGSFESVEVLTSPSSVDVLGSHSSEQKSSDSVSPIEGDGVEVIPEDEDSVSVEDSYTSASEATLTVTLLDPTMLKSTSSLDTSFTEAMSPRDNQNRTLGVITHMASGSVEGESEKKEPIITQPSRLVDKKEVHSKSVDYGNSHQARMDYQEVVTQAPRLSVGRISESTSSEPDGVVLETSSCEEGTLMGSSGEENTLRLEGVGVSSMLADAMTEVREQSPISSERSDLVKIGSSEHTSGDELETTTSSDIEVISSPTPNGSSTASRQSPSKSAYKSVNIVKILSGKVKGHHRELSETSSGGSDEYSEVDKLLKRIAEITEILEARESKLIDLSRINADLQETNSELKSQLEKEKESQEMKNMSEEFTQRLAALEKKFQQAIREKEALKKQVEQAKSLATEKEEELNKDQLIEELRSEGEKLSKQQLTLNNAIKKLRASEKENIKTISNLREQLNSTNQELERNKKAISAKEEMERMHIEAVHNLTKQNQQLEKELSLTKSNLSTLTSTLVSAQKEIKEKEEAYKALQEKIKTEQDEVEQTMRREMSTELEATQQQVITLQSALEDMRRQMIEMQEQHSRAEATHRRERSELLSRAEAAERRAETEAETATLATAPLARQVQVLTELQVSARASWEAREAQLNSLIAELETRVSSLSLRERSVREEYEASASLIASLQDKSSSLSQQNETLLKELDLMKGSMEKLRVLKNSEMKKFQQEKERLINDLEAKKRETTSLKELLSIERTALDAEKRKCLALQEQLRNSRIQSSPQIGASPRSSPTLSLGRSSISESFASNIWPNFADDLLETSSNSGRYDVLRPANNTSYIENLQAQLKLRDGDIQQLQWEIARLDSEKTSLRDEVSSLTAKLEKLSGDLSSFSLLKTQYDALLQMYGEKLEESQELRMDLQDVKEMYKAQIDELLSKKEASPPAS</sequence>
<dbReference type="PANTHER" id="PTHR46515:SF1">
    <property type="entry name" value="TATA ELEMENT MODULATORY FACTOR"/>
    <property type="match status" value="1"/>
</dbReference>
<gene>
    <name evidence="7" type="ORF">NEZAVI_LOCUS8352</name>
</gene>
<dbReference type="PANTHER" id="PTHR46515">
    <property type="entry name" value="TATA ELEMENT MODULATORY FACTOR TMF1"/>
    <property type="match status" value="1"/>
</dbReference>
<dbReference type="Proteomes" id="UP001152798">
    <property type="component" value="Chromosome 4"/>
</dbReference>
<evidence type="ECO:0000256" key="2">
    <source>
        <dbReference type="ARBA" id="ARBA00023034"/>
    </source>
</evidence>
<feature type="region of interest" description="Disordered" evidence="5">
    <location>
        <begin position="440"/>
        <end position="498"/>
    </location>
</feature>
<evidence type="ECO:0000313" key="7">
    <source>
        <dbReference type="EMBL" id="CAH1398760.1"/>
    </source>
</evidence>
<dbReference type="Pfam" id="PF12325">
    <property type="entry name" value="TMF_TATA_bd"/>
    <property type="match status" value="1"/>
</dbReference>
<feature type="compositionally biased region" description="Polar residues" evidence="5">
    <location>
        <begin position="141"/>
        <end position="150"/>
    </location>
</feature>
<feature type="region of interest" description="Disordered" evidence="5">
    <location>
        <begin position="90"/>
        <end position="283"/>
    </location>
</feature>
<dbReference type="Pfam" id="PF12329">
    <property type="entry name" value="TMF_DNA_bd"/>
    <property type="match status" value="1"/>
</dbReference>